<organism evidence="6 7">
    <name type="scientific">Oceanobacillus luteolus</name>
    <dbReference type="NCBI Taxonomy" id="1274358"/>
    <lineage>
        <taxon>Bacteria</taxon>
        <taxon>Bacillati</taxon>
        <taxon>Bacillota</taxon>
        <taxon>Bacilli</taxon>
        <taxon>Bacillales</taxon>
        <taxon>Bacillaceae</taxon>
        <taxon>Oceanobacillus</taxon>
    </lineage>
</organism>
<evidence type="ECO:0000256" key="2">
    <source>
        <dbReference type="ARBA" id="ARBA00022630"/>
    </source>
</evidence>
<dbReference type="Gene3D" id="2.30.110.10">
    <property type="entry name" value="Electron Transport, Fmn-binding Protein, Chain A"/>
    <property type="match status" value="1"/>
</dbReference>
<dbReference type="InterPro" id="IPR002563">
    <property type="entry name" value="Flavin_Rdtase-like_dom"/>
</dbReference>
<evidence type="ECO:0000313" key="7">
    <source>
        <dbReference type="Proteomes" id="UP001597221"/>
    </source>
</evidence>
<reference evidence="7" key="1">
    <citation type="journal article" date="2019" name="Int. J. Syst. Evol. Microbiol.">
        <title>The Global Catalogue of Microorganisms (GCM) 10K type strain sequencing project: providing services to taxonomists for standard genome sequencing and annotation.</title>
        <authorList>
            <consortium name="The Broad Institute Genomics Platform"/>
            <consortium name="The Broad Institute Genome Sequencing Center for Infectious Disease"/>
            <person name="Wu L."/>
            <person name="Ma J."/>
        </authorList>
    </citation>
    <scope>NUCLEOTIDE SEQUENCE [LARGE SCALE GENOMIC DNA]</scope>
    <source>
        <strain evidence="7">CGMCC 1.12376</strain>
    </source>
</reference>
<comment type="caution">
    <text evidence="6">The sequence shown here is derived from an EMBL/GenBank/DDBJ whole genome shotgun (WGS) entry which is preliminary data.</text>
</comment>
<dbReference type="RefSeq" id="WP_251513454.1">
    <property type="nucleotide sequence ID" value="NZ_JAMBON010000011.1"/>
</dbReference>
<accession>A0ABW4HPW5</accession>
<proteinExistence type="inferred from homology"/>
<gene>
    <name evidence="6" type="ORF">ACFSBH_05880</name>
</gene>
<comment type="cofactor">
    <cofactor evidence="1">
        <name>FMN</name>
        <dbReference type="ChEBI" id="CHEBI:58210"/>
    </cofactor>
</comment>
<dbReference type="PANTHER" id="PTHR33798">
    <property type="entry name" value="FLAVOPROTEIN OXYGENASE"/>
    <property type="match status" value="1"/>
</dbReference>
<keyword evidence="7" id="KW-1185">Reference proteome</keyword>
<dbReference type="EMBL" id="JBHUDE010000028">
    <property type="protein sequence ID" value="MFD1607177.1"/>
    <property type="molecule type" value="Genomic_DNA"/>
</dbReference>
<keyword evidence="2" id="KW-0285">Flavoprotein</keyword>
<comment type="similarity">
    <text evidence="4">Belongs to the flavoredoxin family.</text>
</comment>
<feature type="domain" description="Flavin reductase like" evidence="5">
    <location>
        <begin position="20"/>
        <end position="175"/>
    </location>
</feature>
<evidence type="ECO:0000259" key="5">
    <source>
        <dbReference type="SMART" id="SM00903"/>
    </source>
</evidence>
<dbReference type="SMART" id="SM00903">
    <property type="entry name" value="Flavin_Reduct"/>
    <property type="match status" value="1"/>
</dbReference>
<evidence type="ECO:0000256" key="3">
    <source>
        <dbReference type="ARBA" id="ARBA00022643"/>
    </source>
</evidence>
<evidence type="ECO:0000313" key="6">
    <source>
        <dbReference type="EMBL" id="MFD1607177.1"/>
    </source>
</evidence>
<keyword evidence="6" id="KW-0560">Oxidoreductase</keyword>
<dbReference type="InterPro" id="IPR012349">
    <property type="entry name" value="Split_barrel_FMN-bd"/>
</dbReference>
<dbReference type="Proteomes" id="UP001597221">
    <property type="component" value="Unassembled WGS sequence"/>
</dbReference>
<dbReference type="PANTHER" id="PTHR33798:SF5">
    <property type="entry name" value="FLAVIN REDUCTASE LIKE DOMAIN-CONTAINING PROTEIN"/>
    <property type="match status" value="1"/>
</dbReference>
<sequence length="202" mass="22400">MLSFDPKDNTERENYKLMIGTVIPRPIAFITSKSKDGIVNAAPFSYFNIAAIDPPMLSVSIQRKNGEQKDTAKNILDTGEFVIHIVDADNVAEINKTAATLPPDESEIDLTDLDVVASQIVQTPAIKQAKARYECSLEKTVELGNGQHITTDLIIGKIERFHIAEEIYEAGKINYENLRAVSRLAGHDYANIGDIFTIKRPK</sequence>
<dbReference type="Pfam" id="PF01613">
    <property type="entry name" value="Flavin_Reduct"/>
    <property type="match status" value="1"/>
</dbReference>
<keyword evidence="3" id="KW-0288">FMN</keyword>
<dbReference type="EC" id="1.5.1.-" evidence="6"/>
<evidence type="ECO:0000256" key="1">
    <source>
        <dbReference type="ARBA" id="ARBA00001917"/>
    </source>
</evidence>
<dbReference type="SUPFAM" id="SSF50475">
    <property type="entry name" value="FMN-binding split barrel"/>
    <property type="match status" value="1"/>
</dbReference>
<dbReference type="GO" id="GO:0016491">
    <property type="term" value="F:oxidoreductase activity"/>
    <property type="evidence" value="ECO:0007669"/>
    <property type="project" value="UniProtKB-KW"/>
</dbReference>
<protein>
    <submittedName>
        <fullName evidence="6">Flavin reductase family protein</fullName>
        <ecNumber evidence="6">1.5.1.-</ecNumber>
    </submittedName>
</protein>
<evidence type="ECO:0000256" key="4">
    <source>
        <dbReference type="ARBA" id="ARBA00038054"/>
    </source>
</evidence>
<name>A0ABW4HPW5_9BACI</name>